<accession>A0ACC1BB23</accession>
<sequence length="140" mass="15218">MASYTKLEALCIFLLFLSFALPSMAEQQQKQSFASGVILATGYVHVLPDSFDELKSSCLPENPWRKFPFTTFVAKLSAVYDAYRGLALEMGIVVHSVSVVIGLAMGASSNPCTIRPLIAAICFHLLFEGIGLGLGDAYYK</sequence>
<name>A0ACC1BB23_9ROSI</name>
<gene>
    <name evidence="1" type="ORF">Patl1_16606</name>
</gene>
<protein>
    <submittedName>
        <fullName evidence="1">Uncharacterized protein</fullName>
    </submittedName>
</protein>
<dbReference type="EMBL" id="CM047902">
    <property type="protein sequence ID" value="KAJ0096046.1"/>
    <property type="molecule type" value="Genomic_DNA"/>
</dbReference>
<reference evidence="2" key="1">
    <citation type="journal article" date="2023" name="G3 (Bethesda)">
        <title>Genome assembly and association tests identify interacting loci associated with vigor, precocity, and sex in interspecific pistachio rootstocks.</title>
        <authorList>
            <person name="Palmer W."/>
            <person name="Jacygrad E."/>
            <person name="Sagayaradj S."/>
            <person name="Cavanaugh K."/>
            <person name="Han R."/>
            <person name="Bertier L."/>
            <person name="Beede B."/>
            <person name="Kafkas S."/>
            <person name="Golino D."/>
            <person name="Preece J."/>
            <person name="Michelmore R."/>
        </authorList>
    </citation>
    <scope>NUCLEOTIDE SEQUENCE [LARGE SCALE GENOMIC DNA]</scope>
</reference>
<dbReference type="Proteomes" id="UP001164250">
    <property type="component" value="Chromosome 6"/>
</dbReference>
<organism evidence="1 2">
    <name type="scientific">Pistacia atlantica</name>
    <dbReference type="NCBI Taxonomy" id="434234"/>
    <lineage>
        <taxon>Eukaryota</taxon>
        <taxon>Viridiplantae</taxon>
        <taxon>Streptophyta</taxon>
        <taxon>Embryophyta</taxon>
        <taxon>Tracheophyta</taxon>
        <taxon>Spermatophyta</taxon>
        <taxon>Magnoliopsida</taxon>
        <taxon>eudicotyledons</taxon>
        <taxon>Gunneridae</taxon>
        <taxon>Pentapetalae</taxon>
        <taxon>rosids</taxon>
        <taxon>malvids</taxon>
        <taxon>Sapindales</taxon>
        <taxon>Anacardiaceae</taxon>
        <taxon>Pistacia</taxon>
    </lineage>
</organism>
<evidence type="ECO:0000313" key="1">
    <source>
        <dbReference type="EMBL" id="KAJ0096046.1"/>
    </source>
</evidence>
<proteinExistence type="predicted"/>
<evidence type="ECO:0000313" key="2">
    <source>
        <dbReference type="Proteomes" id="UP001164250"/>
    </source>
</evidence>
<keyword evidence="2" id="KW-1185">Reference proteome</keyword>
<comment type="caution">
    <text evidence="1">The sequence shown here is derived from an EMBL/GenBank/DDBJ whole genome shotgun (WGS) entry which is preliminary data.</text>
</comment>